<accession>A0ABD2PE56</accession>
<keyword evidence="2" id="KW-1185">Reference proteome</keyword>
<name>A0ABD2PE56_9CUCU</name>
<gene>
    <name evidence="1" type="ORF">HHI36_003516</name>
</gene>
<dbReference type="EMBL" id="JABFTP020000185">
    <property type="protein sequence ID" value="KAL3289074.1"/>
    <property type="molecule type" value="Genomic_DNA"/>
</dbReference>
<dbReference type="Proteomes" id="UP001516400">
    <property type="component" value="Unassembled WGS sequence"/>
</dbReference>
<comment type="caution">
    <text evidence="1">The sequence shown here is derived from an EMBL/GenBank/DDBJ whole genome shotgun (WGS) entry which is preliminary data.</text>
</comment>
<sequence length="174" mass="19271">MPIQGQDLLNLCALAAQNEDLIVNVGKMALNFALSPQRAAFDIVTGVAGLVFNGLTANSQQRGNCLTPSGNSRYSRKMSACDFIKSGMNSDQQDRLTERISNVLGGRNRGNSYNDLLSMILNNPNLRNQVVGEIKKFLESENLCCSRRTNDCYDDDDCCYDVPCYSRSKSCSRY</sequence>
<dbReference type="AlphaFoldDB" id="A0ABD2PE56"/>
<organism evidence="1 2">
    <name type="scientific">Cryptolaemus montrouzieri</name>
    <dbReference type="NCBI Taxonomy" id="559131"/>
    <lineage>
        <taxon>Eukaryota</taxon>
        <taxon>Metazoa</taxon>
        <taxon>Ecdysozoa</taxon>
        <taxon>Arthropoda</taxon>
        <taxon>Hexapoda</taxon>
        <taxon>Insecta</taxon>
        <taxon>Pterygota</taxon>
        <taxon>Neoptera</taxon>
        <taxon>Endopterygota</taxon>
        <taxon>Coleoptera</taxon>
        <taxon>Polyphaga</taxon>
        <taxon>Cucujiformia</taxon>
        <taxon>Coccinelloidea</taxon>
        <taxon>Coccinellidae</taxon>
        <taxon>Scymninae</taxon>
        <taxon>Scymnini</taxon>
        <taxon>Cryptolaemus</taxon>
    </lineage>
</organism>
<evidence type="ECO:0000313" key="1">
    <source>
        <dbReference type="EMBL" id="KAL3289074.1"/>
    </source>
</evidence>
<evidence type="ECO:0000313" key="2">
    <source>
        <dbReference type="Proteomes" id="UP001516400"/>
    </source>
</evidence>
<protein>
    <submittedName>
        <fullName evidence="1">Uncharacterized protein</fullName>
    </submittedName>
</protein>
<reference evidence="1 2" key="1">
    <citation type="journal article" date="2021" name="BMC Biol.">
        <title>Horizontally acquired antibacterial genes associated with adaptive radiation of ladybird beetles.</title>
        <authorList>
            <person name="Li H.S."/>
            <person name="Tang X.F."/>
            <person name="Huang Y.H."/>
            <person name="Xu Z.Y."/>
            <person name="Chen M.L."/>
            <person name="Du X.Y."/>
            <person name="Qiu B.Y."/>
            <person name="Chen P.T."/>
            <person name="Zhang W."/>
            <person name="Slipinski A."/>
            <person name="Escalona H.E."/>
            <person name="Waterhouse R.M."/>
            <person name="Zwick A."/>
            <person name="Pang H."/>
        </authorList>
    </citation>
    <scope>NUCLEOTIDE SEQUENCE [LARGE SCALE GENOMIC DNA]</scope>
    <source>
        <strain evidence="1">SYSU2018</strain>
    </source>
</reference>
<proteinExistence type="predicted"/>